<accession>A0A9P0HMT7</accession>
<organism evidence="2 3">
    <name type="scientific">Nezara viridula</name>
    <name type="common">Southern green stink bug</name>
    <name type="synonym">Cimex viridulus</name>
    <dbReference type="NCBI Taxonomy" id="85310"/>
    <lineage>
        <taxon>Eukaryota</taxon>
        <taxon>Metazoa</taxon>
        <taxon>Ecdysozoa</taxon>
        <taxon>Arthropoda</taxon>
        <taxon>Hexapoda</taxon>
        <taxon>Insecta</taxon>
        <taxon>Pterygota</taxon>
        <taxon>Neoptera</taxon>
        <taxon>Paraneoptera</taxon>
        <taxon>Hemiptera</taxon>
        <taxon>Heteroptera</taxon>
        <taxon>Panheteroptera</taxon>
        <taxon>Pentatomomorpha</taxon>
        <taxon>Pentatomoidea</taxon>
        <taxon>Pentatomidae</taxon>
        <taxon>Pentatominae</taxon>
        <taxon>Nezara</taxon>
    </lineage>
</organism>
<evidence type="ECO:0000313" key="3">
    <source>
        <dbReference type="Proteomes" id="UP001152798"/>
    </source>
</evidence>
<proteinExistence type="predicted"/>
<feature type="compositionally biased region" description="Basic and acidic residues" evidence="1">
    <location>
        <begin position="1"/>
        <end position="24"/>
    </location>
</feature>
<sequence>MKSAERPAARKRDNRASAAERFRSDQPGFPPQPESMVSRGLYARRERPIESSLIIQQAAKTGISEGRKEKEEGENKKKKEKKEAEKQSRVGRGECPLRLVPDLPHSEIARPLRPGSASLSLVCRCLSVSGRVGSCLNGSG</sequence>
<dbReference type="OrthoDB" id="10515696at2759"/>
<protein>
    <submittedName>
        <fullName evidence="2">Uncharacterized protein</fullName>
    </submittedName>
</protein>
<feature type="region of interest" description="Disordered" evidence="1">
    <location>
        <begin position="1"/>
        <end position="99"/>
    </location>
</feature>
<evidence type="ECO:0000313" key="2">
    <source>
        <dbReference type="EMBL" id="CAH1404507.1"/>
    </source>
</evidence>
<dbReference type="AlphaFoldDB" id="A0A9P0HMT7"/>
<dbReference type="EMBL" id="OV725082">
    <property type="protein sequence ID" value="CAH1404507.1"/>
    <property type="molecule type" value="Genomic_DNA"/>
</dbReference>
<gene>
    <name evidence="2" type="ORF">NEZAVI_LOCUS12907</name>
</gene>
<feature type="compositionally biased region" description="Basic and acidic residues" evidence="1">
    <location>
        <begin position="65"/>
        <end position="92"/>
    </location>
</feature>
<dbReference type="Proteomes" id="UP001152798">
    <property type="component" value="Chromosome 6"/>
</dbReference>
<reference evidence="2" key="1">
    <citation type="submission" date="2022-01" db="EMBL/GenBank/DDBJ databases">
        <authorList>
            <person name="King R."/>
        </authorList>
    </citation>
    <scope>NUCLEOTIDE SEQUENCE</scope>
</reference>
<name>A0A9P0HMT7_NEZVI</name>
<evidence type="ECO:0000256" key="1">
    <source>
        <dbReference type="SAM" id="MobiDB-lite"/>
    </source>
</evidence>
<keyword evidence="3" id="KW-1185">Reference proteome</keyword>